<evidence type="ECO:0000256" key="1">
    <source>
        <dbReference type="SAM" id="Phobius"/>
    </source>
</evidence>
<dbReference type="AlphaFoldDB" id="A0A1E8Q457"/>
<dbReference type="RefSeq" id="WP_070354176.1">
    <property type="nucleotide sequence ID" value="NZ_CP043474.1"/>
</dbReference>
<organism evidence="2 3">
    <name type="scientific">Mycolicibacterium grossiae</name>
    <dbReference type="NCBI Taxonomy" id="1552759"/>
    <lineage>
        <taxon>Bacteria</taxon>
        <taxon>Bacillati</taxon>
        <taxon>Actinomycetota</taxon>
        <taxon>Actinomycetes</taxon>
        <taxon>Mycobacteriales</taxon>
        <taxon>Mycobacteriaceae</taxon>
        <taxon>Mycolicibacterium</taxon>
    </lineage>
</organism>
<gene>
    <name evidence="2" type="ORF">BEL07_16380</name>
</gene>
<proteinExistence type="predicted"/>
<feature type="transmembrane region" description="Helical" evidence="1">
    <location>
        <begin position="78"/>
        <end position="111"/>
    </location>
</feature>
<keyword evidence="1" id="KW-0812">Transmembrane</keyword>
<feature type="transmembrane region" description="Helical" evidence="1">
    <location>
        <begin position="46"/>
        <end position="66"/>
    </location>
</feature>
<dbReference type="Pfam" id="PF14017">
    <property type="entry name" value="DUF4233"/>
    <property type="match status" value="1"/>
</dbReference>
<dbReference type="Proteomes" id="UP000178953">
    <property type="component" value="Unassembled WGS sequence"/>
</dbReference>
<dbReference type="EMBL" id="MCHX01000036">
    <property type="protein sequence ID" value="OFJ52674.1"/>
    <property type="molecule type" value="Genomic_DNA"/>
</dbReference>
<keyword evidence="3" id="KW-1185">Reference proteome</keyword>
<name>A0A1E8Q457_9MYCO</name>
<keyword evidence="1" id="KW-0472">Membrane</keyword>
<keyword evidence="1" id="KW-1133">Transmembrane helix</keyword>
<feature type="transmembrane region" description="Helical" evidence="1">
    <location>
        <begin position="20"/>
        <end position="39"/>
    </location>
</feature>
<comment type="caution">
    <text evidence="2">The sequence shown here is derived from an EMBL/GenBank/DDBJ whole genome shotgun (WGS) entry which is preliminary data.</text>
</comment>
<reference evidence="2 3" key="1">
    <citation type="submission" date="2016-09" db="EMBL/GenBank/DDBJ databases">
        <title>genome sequence of Mycobacterium sp. 739 SCH.</title>
        <authorList>
            <person name="Greninger A.L."/>
            <person name="Qin X."/>
            <person name="Jerome K."/>
            <person name="Vora S."/>
            <person name="Quinn K."/>
        </authorList>
    </citation>
    <scope>NUCLEOTIDE SEQUENCE [LARGE SCALE GENOMIC DNA]</scope>
    <source>
        <strain evidence="2 3">SCH</strain>
    </source>
</reference>
<evidence type="ECO:0000313" key="2">
    <source>
        <dbReference type="EMBL" id="OFJ52674.1"/>
    </source>
</evidence>
<protein>
    <recommendedName>
        <fullName evidence="4">DUF4233 domain-containing protein</fullName>
    </recommendedName>
</protein>
<evidence type="ECO:0008006" key="4">
    <source>
        <dbReference type="Google" id="ProtNLM"/>
    </source>
</evidence>
<evidence type="ECO:0000313" key="3">
    <source>
        <dbReference type="Proteomes" id="UP000178953"/>
    </source>
</evidence>
<accession>A0A1E8Q457</accession>
<dbReference type="InterPro" id="IPR025327">
    <property type="entry name" value="DUF4233"/>
</dbReference>
<sequence length="132" mass="13947">MTQPPTTPAPPDPWKSFRGVMAGTLVLEAIVVLLALPVVSVAKGGLTAWTGGYLVGVAVLLVLLSGVQGRPWALRVNLGMQVVLIVGAVIHLAVGFIGVVFAAVWGLIAYLRAEVKRRQEHGQLPGQQNLHD</sequence>